<dbReference type="GO" id="GO:0005737">
    <property type="term" value="C:cytoplasm"/>
    <property type="evidence" value="ECO:0007669"/>
    <property type="project" value="UniProtKB-SubCell"/>
</dbReference>
<comment type="catalytic activity">
    <reaction evidence="4">
        <text>N-terminal L-lysyl-[protein] + L-leucyl-tRNA(Leu) = N-terminal L-leucyl-L-lysyl-[protein] + tRNA(Leu) + H(+)</text>
        <dbReference type="Rhea" id="RHEA:12340"/>
        <dbReference type="Rhea" id="RHEA-COMP:9613"/>
        <dbReference type="Rhea" id="RHEA-COMP:9622"/>
        <dbReference type="Rhea" id="RHEA-COMP:12670"/>
        <dbReference type="Rhea" id="RHEA-COMP:12671"/>
        <dbReference type="ChEBI" id="CHEBI:15378"/>
        <dbReference type="ChEBI" id="CHEBI:65249"/>
        <dbReference type="ChEBI" id="CHEBI:78442"/>
        <dbReference type="ChEBI" id="CHEBI:78494"/>
        <dbReference type="ChEBI" id="CHEBI:133043"/>
        <dbReference type="EC" id="2.3.2.6"/>
    </reaction>
</comment>
<dbReference type="FunFam" id="3.40.630.70:FF:000001">
    <property type="entry name" value="Leucyl/phenylalanyl-tRNA--protein transferase"/>
    <property type="match status" value="1"/>
</dbReference>
<evidence type="ECO:0000256" key="4">
    <source>
        <dbReference type="HAMAP-Rule" id="MF_00688"/>
    </source>
</evidence>
<sequence>MTGLTAQLLLRAYAAGIFPMAESAESEELYWFDPEQRGILPLDGLHVPRRLRRTVRSGRFEIRIDSDFDAVIQGCAESTDIRPKTWINSEIMRLYSTLFDLGFAHSVESWHNDRLVGGLYGVALGGAFFGESMFSRQTDASKVALVHLVARLRYNRFMLLDTQFVTTHLSQFGAMEIPRSTYRNQLAKALQYTPDFTNGSEGEVIDAYLQSITQIS</sequence>
<dbReference type="AlphaFoldDB" id="A0A512DJ53"/>
<evidence type="ECO:0000256" key="3">
    <source>
        <dbReference type="ARBA" id="ARBA00023315"/>
    </source>
</evidence>
<dbReference type="EMBL" id="BJYZ01000002">
    <property type="protein sequence ID" value="GEO36502.1"/>
    <property type="molecule type" value="Genomic_DNA"/>
</dbReference>
<comment type="subcellular location">
    <subcellularLocation>
        <location evidence="4">Cytoplasm</location>
    </subcellularLocation>
</comment>
<keyword evidence="1 4" id="KW-0963">Cytoplasm</keyword>
<proteinExistence type="inferred from homology"/>
<protein>
    <recommendedName>
        <fullName evidence="4">Leucyl/phenylalanyl-tRNA--protein transferase</fullName>
        <ecNumber evidence="4">2.3.2.6</ecNumber>
    </recommendedName>
    <alternativeName>
        <fullName evidence="4">L/F-transferase</fullName>
    </alternativeName>
    <alternativeName>
        <fullName evidence="4">Leucyltransferase</fullName>
    </alternativeName>
    <alternativeName>
        <fullName evidence="4">Phenyalanyltransferase</fullName>
    </alternativeName>
</protein>
<keyword evidence="2 4" id="KW-0808">Transferase</keyword>
<evidence type="ECO:0000313" key="6">
    <source>
        <dbReference type="Proteomes" id="UP000321523"/>
    </source>
</evidence>
<dbReference type="InterPro" id="IPR042203">
    <property type="entry name" value="Leu/Phe-tRNA_Trfase_C"/>
</dbReference>
<dbReference type="Gene3D" id="3.40.630.70">
    <property type="entry name" value="Leucyl/phenylalanyl-tRNA-protein transferase, C-terminal domain"/>
    <property type="match status" value="1"/>
</dbReference>
<dbReference type="GO" id="GO:0008914">
    <property type="term" value="F:leucyl-tRNA--protein transferase activity"/>
    <property type="evidence" value="ECO:0007669"/>
    <property type="project" value="UniProtKB-UniRule"/>
</dbReference>
<dbReference type="InterPro" id="IPR016181">
    <property type="entry name" value="Acyl_CoA_acyltransferase"/>
</dbReference>
<evidence type="ECO:0000313" key="5">
    <source>
        <dbReference type="EMBL" id="GEO36502.1"/>
    </source>
</evidence>
<dbReference type="RefSeq" id="WP_044425393.1">
    <property type="nucleotide sequence ID" value="NZ_BJYZ01000002.1"/>
</dbReference>
<reference evidence="5 6" key="1">
    <citation type="submission" date="2019-07" db="EMBL/GenBank/DDBJ databases">
        <title>Whole genome shotgun sequence of Skermanella aerolata NBRC 106429.</title>
        <authorList>
            <person name="Hosoyama A."/>
            <person name="Uohara A."/>
            <person name="Ohji S."/>
            <person name="Ichikawa N."/>
        </authorList>
    </citation>
    <scope>NUCLEOTIDE SEQUENCE [LARGE SCALE GENOMIC DNA]</scope>
    <source>
        <strain evidence="5 6">NBRC 106429</strain>
    </source>
</reference>
<dbReference type="InterPro" id="IPR004616">
    <property type="entry name" value="Leu/Phe-tRNA_Trfase"/>
</dbReference>
<gene>
    <name evidence="4 5" type="primary">aat</name>
    <name evidence="5" type="ORF">SAE02_06500</name>
</gene>
<dbReference type="GO" id="GO:0030163">
    <property type="term" value="P:protein catabolic process"/>
    <property type="evidence" value="ECO:0007669"/>
    <property type="project" value="UniProtKB-UniRule"/>
</dbReference>
<organism evidence="5 6">
    <name type="scientific">Skermanella aerolata</name>
    <dbReference type="NCBI Taxonomy" id="393310"/>
    <lineage>
        <taxon>Bacteria</taxon>
        <taxon>Pseudomonadati</taxon>
        <taxon>Pseudomonadota</taxon>
        <taxon>Alphaproteobacteria</taxon>
        <taxon>Rhodospirillales</taxon>
        <taxon>Azospirillaceae</taxon>
        <taxon>Skermanella</taxon>
    </lineage>
</organism>
<evidence type="ECO:0000256" key="2">
    <source>
        <dbReference type="ARBA" id="ARBA00022679"/>
    </source>
</evidence>
<dbReference type="NCBIfam" id="TIGR00667">
    <property type="entry name" value="aat"/>
    <property type="match status" value="1"/>
</dbReference>
<dbReference type="OrthoDB" id="9790282at2"/>
<comment type="catalytic activity">
    <reaction evidence="4">
        <text>N-terminal L-arginyl-[protein] + L-leucyl-tRNA(Leu) = N-terminal L-leucyl-L-arginyl-[protein] + tRNA(Leu) + H(+)</text>
        <dbReference type="Rhea" id="RHEA:50416"/>
        <dbReference type="Rhea" id="RHEA-COMP:9613"/>
        <dbReference type="Rhea" id="RHEA-COMP:9622"/>
        <dbReference type="Rhea" id="RHEA-COMP:12672"/>
        <dbReference type="Rhea" id="RHEA-COMP:12673"/>
        <dbReference type="ChEBI" id="CHEBI:15378"/>
        <dbReference type="ChEBI" id="CHEBI:64719"/>
        <dbReference type="ChEBI" id="CHEBI:78442"/>
        <dbReference type="ChEBI" id="CHEBI:78494"/>
        <dbReference type="ChEBI" id="CHEBI:133044"/>
        <dbReference type="EC" id="2.3.2.6"/>
    </reaction>
</comment>
<keyword evidence="6" id="KW-1185">Reference proteome</keyword>
<dbReference type="Pfam" id="PF03588">
    <property type="entry name" value="Leu_Phe_trans"/>
    <property type="match status" value="1"/>
</dbReference>
<comment type="catalytic activity">
    <reaction evidence="4">
        <text>L-phenylalanyl-tRNA(Phe) + an N-terminal L-alpha-aminoacyl-[protein] = an N-terminal L-phenylalanyl-L-alpha-aminoacyl-[protein] + tRNA(Phe)</text>
        <dbReference type="Rhea" id="RHEA:43632"/>
        <dbReference type="Rhea" id="RHEA-COMP:9668"/>
        <dbReference type="Rhea" id="RHEA-COMP:9699"/>
        <dbReference type="Rhea" id="RHEA-COMP:10636"/>
        <dbReference type="Rhea" id="RHEA-COMP:10637"/>
        <dbReference type="ChEBI" id="CHEBI:78442"/>
        <dbReference type="ChEBI" id="CHEBI:78531"/>
        <dbReference type="ChEBI" id="CHEBI:78597"/>
        <dbReference type="ChEBI" id="CHEBI:83561"/>
        <dbReference type="EC" id="2.3.2.6"/>
    </reaction>
</comment>
<evidence type="ECO:0000256" key="1">
    <source>
        <dbReference type="ARBA" id="ARBA00022490"/>
    </source>
</evidence>
<comment type="caution">
    <text evidence="5">The sequence shown here is derived from an EMBL/GenBank/DDBJ whole genome shotgun (WGS) entry which is preliminary data.</text>
</comment>
<comment type="similarity">
    <text evidence="4">Belongs to the L/F-transferase family.</text>
</comment>
<dbReference type="PANTHER" id="PTHR30098:SF2">
    <property type="entry name" value="LEUCYL_PHENYLALANYL-TRNA--PROTEIN TRANSFERASE"/>
    <property type="match status" value="1"/>
</dbReference>
<dbReference type="EC" id="2.3.2.6" evidence="4"/>
<keyword evidence="3 4" id="KW-0012">Acyltransferase</keyword>
<name>A0A512DJ53_9PROT</name>
<dbReference type="HAMAP" id="MF_00688">
    <property type="entry name" value="Leu_Phe_trans"/>
    <property type="match status" value="1"/>
</dbReference>
<dbReference type="PANTHER" id="PTHR30098">
    <property type="entry name" value="LEUCYL/PHENYLALANYL-TRNA--PROTEIN TRANSFERASE"/>
    <property type="match status" value="1"/>
</dbReference>
<accession>A0A512DJ53</accession>
<dbReference type="SUPFAM" id="SSF55729">
    <property type="entry name" value="Acyl-CoA N-acyltransferases (Nat)"/>
    <property type="match status" value="1"/>
</dbReference>
<dbReference type="Proteomes" id="UP000321523">
    <property type="component" value="Unassembled WGS sequence"/>
</dbReference>
<comment type="function">
    <text evidence="4">Functions in the N-end rule pathway of protein degradation where it conjugates Leu, Phe and, less efficiently, Met from aminoacyl-tRNAs to the N-termini of proteins containing an N-terminal arginine or lysine.</text>
</comment>